<dbReference type="PANTHER" id="PTHR22939">
    <property type="entry name" value="SERINE PROTEASE FAMILY S1C HTRA-RELATED"/>
    <property type="match status" value="1"/>
</dbReference>
<keyword evidence="2 6" id="KW-0645">Protease</keyword>
<comment type="similarity">
    <text evidence="1">Belongs to the peptidase S1C family.</text>
</comment>
<dbReference type="AlphaFoldDB" id="A0A3S1AH70"/>
<reference evidence="6" key="1">
    <citation type="submission" date="2018-12" db="EMBL/GenBank/DDBJ databases">
        <authorList>
            <person name="Will S."/>
            <person name="Neumann-Schaal M."/>
            <person name="Henke P."/>
        </authorList>
    </citation>
    <scope>NUCLEOTIDE SEQUENCE</scope>
    <source>
        <strain evidence="6">PCC 7102</strain>
    </source>
</reference>
<evidence type="ECO:0000313" key="6">
    <source>
        <dbReference type="EMBL" id="RUT00667.1"/>
    </source>
</evidence>
<reference evidence="6" key="2">
    <citation type="journal article" date="2019" name="Genome Biol. Evol.">
        <title>Day and night: Metabolic profiles and evolutionary relationships of six axenic non-marine cyanobacteria.</title>
        <authorList>
            <person name="Will S.E."/>
            <person name="Henke P."/>
            <person name="Boedeker C."/>
            <person name="Huang S."/>
            <person name="Brinkmann H."/>
            <person name="Rohde M."/>
            <person name="Jarek M."/>
            <person name="Friedl T."/>
            <person name="Seufert S."/>
            <person name="Schumacher M."/>
            <person name="Overmann J."/>
            <person name="Neumann-Schaal M."/>
            <person name="Petersen J."/>
        </authorList>
    </citation>
    <scope>NUCLEOTIDE SEQUENCE [LARGE SCALE GENOMIC DNA]</scope>
    <source>
        <strain evidence="6">PCC 7102</strain>
    </source>
</reference>
<protein>
    <submittedName>
        <fullName evidence="6">Serine protease</fullName>
    </submittedName>
</protein>
<evidence type="ECO:0000256" key="3">
    <source>
        <dbReference type="ARBA" id="ARBA00022801"/>
    </source>
</evidence>
<dbReference type="InterPro" id="IPR001940">
    <property type="entry name" value="Peptidase_S1C"/>
</dbReference>
<dbReference type="RefSeq" id="WP_127085525.1">
    <property type="nucleotide sequence ID" value="NZ_RSCL01000023.1"/>
</dbReference>
<keyword evidence="4" id="KW-0472">Membrane</keyword>
<dbReference type="InterPro" id="IPR001478">
    <property type="entry name" value="PDZ"/>
</dbReference>
<dbReference type="Proteomes" id="UP000271624">
    <property type="component" value="Unassembled WGS sequence"/>
</dbReference>
<dbReference type="PANTHER" id="PTHR22939:SF129">
    <property type="entry name" value="SERINE PROTEASE HTRA2, MITOCHONDRIAL"/>
    <property type="match status" value="1"/>
</dbReference>
<dbReference type="PROSITE" id="PS51257">
    <property type="entry name" value="PROKAR_LIPOPROTEIN"/>
    <property type="match status" value="1"/>
</dbReference>
<dbReference type="PRINTS" id="PR00834">
    <property type="entry name" value="PROTEASES2C"/>
</dbReference>
<keyword evidence="4" id="KW-0812">Transmembrane</keyword>
<keyword evidence="7" id="KW-1185">Reference proteome</keyword>
<proteinExistence type="inferred from homology"/>
<feature type="domain" description="PDZ" evidence="5">
    <location>
        <begin position="303"/>
        <end position="389"/>
    </location>
</feature>
<organism evidence="6 7">
    <name type="scientific">Dulcicalothrix desertica PCC 7102</name>
    <dbReference type="NCBI Taxonomy" id="232991"/>
    <lineage>
        <taxon>Bacteria</taxon>
        <taxon>Bacillati</taxon>
        <taxon>Cyanobacteriota</taxon>
        <taxon>Cyanophyceae</taxon>
        <taxon>Nostocales</taxon>
        <taxon>Calotrichaceae</taxon>
        <taxon>Dulcicalothrix</taxon>
    </lineage>
</organism>
<keyword evidence="4" id="KW-1133">Transmembrane helix</keyword>
<gene>
    <name evidence="6" type="ORF">DSM106972_074380</name>
</gene>
<name>A0A3S1AH70_9CYAN</name>
<dbReference type="Pfam" id="PF13365">
    <property type="entry name" value="Trypsin_2"/>
    <property type="match status" value="1"/>
</dbReference>
<dbReference type="GO" id="GO:0006508">
    <property type="term" value="P:proteolysis"/>
    <property type="evidence" value="ECO:0007669"/>
    <property type="project" value="UniProtKB-KW"/>
</dbReference>
<evidence type="ECO:0000259" key="5">
    <source>
        <dbReference type="PROSITE" id="PS50106"/>
    </source>
</evidence>
<dbReference type="Gene3D" id="2.30.42.10">
    <property type="match status" value="1"/>
</dbReference>
<keyword evidence="3" id="KW-0378">Hydrolase</keyword>
<dbReference type="InterPro" id="IPR043504">
    <property type="entry name" value="Peptidase_S1_PA_chymotrypsin"/>
</dbReference>
<dbReference type="OrthoDB" id="9807133at2"/>
<dbReference type="SUPFAM" id="SSF50156">
    <property type="entry name" value="PDZ domain-like"/>
    <property type="match status" value="1"/>
</dbReference>
<comment type="caution">
    <text evidence="6">The sequence shown here is derived from an EMBL/GenBank/DDBJ whole genome shotgun (WGS) entry which is preliminary data.</text>
</comment>
<evidence type="ECO:0000313" key="7">
    <source>
        <dbReference type="Proteomes" id="UP000271624"/>
    </source>
</evidence>
<evidence type="ECO:0000256" key="1">
    <source>
        <dbReference type="ARBA" id="ARBA00010541"/>
    </source>
</evidence>
<evidence type="ECO:0000256" key="4">
    <source>
        <dbReference type="SAM" id="Phobius"/>
    </source>
</evidence>
<dbReference type="Gene3D" id="2.40.10.10">
    <property type="entry name" value="Trypsin-like serine proteases"/>
    <property type="match status" value="2"/>
</dbReference>
<sequence>MNRKKPSNSQNSTVAIKDTNLISMVSLLACASMVSAVFFSSYARYLTRNVLSPATTSTIPAKAIQEPVNKSNSFVLPNFDSKNFVAKVVEQVQPAVVEINVTKTVQTQALNASDLPIYQWFFGENPAPKSQEKVARRSGSGFVINPDGHIITNAHVVNNADRVTVSFVDGRTLEGKVLGLDSITDIAVVKIQGTNLPSVKLGSSDGIQIGEWAIAIGNPLGFQRTVSVGIVSGVNRSAKHLNISERHVGIIQTDAAINPGNSGGPLLDAKGRVIGVNTAFIPDAQNLGFAIPINTALKIARELISKGKAEHPYLGIEVKSNNNRNIFGIREQGVTILHVVPGSSSQKAGLQVKDIIKKINNQPVNTADEVLRLIESSNVGSSLHLQLQRKGRTLQSTVKLDSLPTSSQ</sequence>
<dbReference type="PROSITE" id="PS50106">
    <property type="entry name" value="PDZ"/>
    <property type="match status" value="1"/>
</dbReference>
<dbReference type="Pfam" id="PF13180">
    <property type="entry name" value="PDZ_2"/>
    <property type="match status" value="1"/>
</dbReference>
<dbReference type="GO" id="GO:0004252">
    <property type="term" value="F:serine-type endopeptidase activity"/>
    <property type="evidence" value="ECO:0007669"/>
    <property type="project" value="InterPro"/>
</dbReference>
<accession>A0A3S1AH70</accession>
<dbReference type="InterPro" id="IPR009003">
    <property type="entry name" value="Peptidase_S1_PA"/>
</dbReference>
<feature type="transmembrane region" description="Helical" evidence="4">
    <location>
        <begin position="21"/>
        <end position="43"/>
    </location>
</feature>
<dbReference type="EMBL" id="RSCL01000023">
    <property type="protein sequence ID" value="RUT00667.1"/>
    <property type="molecule type" value="Genomic_DNA"/>
</dbReference>
<dbReference type="InterPro" id="IPR036034">
    <property type="entry name" value="PDZ_sf"/>
</dbReference>
<dbReference type="SMART" id="SM00228">
    <property type="entry name" value="PDZ"/>
    <property type="match status" value="1"/>
</dbReference>
<evidence type="ECO:0000256" key="2">
    <source>
        <dbReference type="ARBA" id="ARBA00022670"/>
    </source>
</evidence>
<dbReference type="SUPFAM" id="SSF50494">
    <property type="entry name" value="Trypsin-like serine proteases"/>
    <property type="match status" value="1"/>
</dbReference>